<dbReference type="AlphaFoldDB" id="A0A7D8YT98"/>
<accession>A0A7D8YT98</accession>
<dbReference type="EMBL" id="QGMG01001164">
    <property type="protein sequence ID" value="TVY50378.1"/>
    <property type="molecule type" value="Genomic_DNA"/>
</dbReference>
<dbReference type="InterPro" id="IPR051678">
    <property type="entry name" value="AGP_Transferase"/>
</dbReference>
<dbReference type="PANTHER" id="PTHR21310:SF58">
    <property type="entry name" value="AMINOGLYCOSIDE PHOSPHOTRANSFERASE DOMAIN-CONTAINING PROTEIN"/>
    <property type="match status" value="1"/>
</dbReference>
<evidence type="ECO:0008006" key="3">
    <source>
        <dbReference type="Google" id="ProtNLM"/>
    </source>
</evidence>
<evidence type="ECO:0000313" key="1">
    <source>
        <dbReference type="EMBL" id="TVY50378.1"/>
    </source>
</evidence>
<organism evidence="1 2">
    <name type="scientific">Lachnellula cervina</name>
    <dbReference type="NCBI Taxonomy" id="1316786"/>
    <lineage>
        <taxon>Eukaryota</taxon>
        <taxon>Fungi</taxon>
        <taxon>Dikarya</taxon>
        <taxon>Ascomycota</taxon>
        <taxon>Pezizomycotina</taxon>
        <taxon>Leotiomycetes</taxon>
        <taxon>Helotiales</taxon>
        <taxon>Lachnaceae</taxon>
        <taxon>Lachnellula</taxon>
    </lineage>
</organism>
<dbReference type="OrthoDB" id="5404599at2759"/>
<comment type="caution">
    <text evidence="1">The sequence shown here is derived from an EMBL/GenBank/DDBJ whole genome shotgun (WGS) entry which is preliminary data.</text>
</comment>
<protein>
    <recommendedName>
        <fullName evidence="3">Aminoglycoside phosphotransferase domain-containing protein</fullName>
    </recommendedName>
</protein>
<name>A0A7D8YT98_9HELO</name>
<dbReference type="SUPFAM" id="SSF56112">
    <property type="entry name" value="Protein kinase-like (PK-like)"/>
    <property type="match status" value="1"/>
</dbReference>
<dbReference type="PANTHER" id="PTHR21310">
    <property type="entry name" value="AMINOGLYCOSIDE PHOSPHOTRANSFERASE-RELATED-RELATED"/>
    <property type="match status" value="1"/>
</dbReference>
<dbReference type="Proteomes" id="UP000481288">
    <property type="component" value="Unassembled WGS sequence"/>
</dbReference>
<keyword evidence="2" id="KW-1185">Reference proteome</keyword>
<sequence>MFCRMAICSNSKQRNGTAGGQSVKQLKPQLWTLGSSMICTKADAHDVAPLNSFISWQDGNDTFHILPRDDALLADLNEGDSAIGRIQECGSGGAVWIIGNEVICKVKSWNEERQLEATTIEFVRDNFPSVPLPEVLYSWIDRPFKRTFLILKRVHARTLNIAWPSLSLSQRQNLANEMAGHCLTLAGKKSSRFESVSGRGVLEHWLMGKLPADHPSCMPMTLGPFSGLEMKEYMSKISGAPVPDFDVDALPFFHCDLGPTNILVSNDGDSVAAIIDWESSAYFPDFWVATRPATNWAYRLSEPNVDPQDPYEWAKLFSSALVVKGFSCQEEAFRKWKDTKTGPA</sequence>
<dbReference type="InterPro" id="IPR011009">
    <property type="entry name" value="Kinase-like_dom_sf"/>
</dbReference>
<evidence type="ECO:0000313" key="2">
    <source>
        <dbReference type="Proteomes" id="UP000481288"/>
    </source>
</evidence>
<proteinExistence type="predicted"/>
<gene>
    <name evidence="1" type="ORF">LCER1_G009015</name>
</gene>
<reference evidence="1 2" key="1">
    <citation type="submission" date="2018-05" db="EMBL/GenBank/DDBJ databases">
        <title>Whole genome sequencing for identification of molecular markers to develop diagnostic detection tools for the regulated plant pathogen Lachnellula willkommii.</title>
        <authorList>
            <person name="Giroux E."/>
            <person name="Bilodeau G."/>
        </authorList>
    </citation>
    <scope>NUCLEOTIDE SEQUENCE [LARGE SCALE GENOMIC DNA]</scope>
    <source>
        <strain evidence="1 2">CBS 625.97</strain>
    </source>
</reference>
<dbReference type="Gene3D" id="3.90.1200.10">
    <property type="match status" value="1"/>
</dbReference>